<dbReference type="Pfam" id="PF14371">
    <property type="entry name" value="DUF4412"/>
    <property type="match status" value="1"/>
</dbReference>
<accession>A0A0X8X288</accession>
<dbReference type="EMBL" id="AP017313">
    <property type="protein sequence ID" value="BAU54450.1"/>
    <property type="molecule type" value="Genomic_DNA"/>
</dbReference>
<dbReference type="KEGG" id="mgot:MgSA37_02626"/>
<gene>
    <name evidence="1" type="ORF">MgSA37_02626</name>
</gene>
<name>A0A0X8X288_9SPHI</name>
<dbReference type="Proteomes" id="UP000218263">
    <property type="component" value="Chromosome"/>
</dbReference>
<protein>
    <submittedName>
        <fullName evidence="1">Uncharacterized protein</fullName>
    </submittedName>
</protein>
<reference evidence="1 2" key="1">
    <citation type="submission" date="2015-12" db="EMBL/GenBank/DDBJ databases">
        <title>Genome sequence of Mucilaginibacter gotjawali.</title>
        <authorList>
            <person name="Lee J.S."/>
            <person name="Lee K.C."/>
            <person name="Kim K.K."/>
            <person name="Lee B.W."/>
        </authorList>
    </citation>
    <scope>NUCLEOTIDE SEQUENCE [LARGE SCALE GENOMIC DNA]</scope>
    <source>
        <strain evidence="1 2">SA3-7</strain>
    </source>
</reference>
<evidence type="ECO:0000313" key="2">
    <source>
        <dbReference type="Proteomes" id="UP000218263"/>
    </source>
</evidence>
<dbReference type="AlphaFoldDB" id="A0A0X8X288"/>
<evidence type="ECO:0000313" key="1">
    <source>
        <dbReference type="EMBL" id="BAU54450.1"/>
    </source>
</evidence>
<sequence length="214" mass="22509">MKIKLFFVALGIALTATTISANAQKAYTQGLITMIGDMNGQPTTMKAYFSPDSAALTFQAGPAAIKILSNAAKTYFAVVVDVPSFSVKKAAIANPDEVDQMKAALPKFTFAPTTETKQISGFNCKKVVATDAKDNKTYDVWVTNDITLPPSAGSDLYAGAGGVPIQYTSFNRGQASVITVTAISDEKAPAGTFGFSADYDKITMDDLKAMSGGN</sequence>
<dbReference type="RefSeq" id="WP_096352395.1">
    <property type="nucleotide sequence ID" value="NZ_AP017313.1"/>
</dbReference>
<proteinExistence type="predicted"/>
<dbReference type="OrthoDB" id="1467107at2"/>
<keyword evidence="2" id="KW-1185">Reference proteome</keyword>
<dbReference type="InterPro" id="IPR025524">
    <property type="entry name" value="DUF4412"/>
</dbReference>
<organism evidence="1 2">
    <name type="scientific">Mucilaginibacter gotjawali</name>
    <dbReference type="NCBI Taxonomy" id="1550579"/>
    <lineage>
        <taxon>Bacteria</taxon>
        <taxon>Pseudomonadati</taxon>
        <taxon>Bacteroidota</taxon>
        <taxon>Sphingobacteriia</taxon>
        <taxon>Sphingobacteriales</taxon>
        <taxon>Sphingobacteriaceae</taxon>
        <taxon>Mucilaginibacter</taxon>
    </lineage>
</organism>